<dbReference type="PANTHER" id="PTHR43405:SF1">
    <property type="entry name" value="GLYCOSYL HYDROLASE DIGH"/>
    <property type="match status" value="1"/>
</dbReference>
<dbReference type="InterPro" id="IPR001119">
    <property type="entry name" value="SLH_dom"/>
</dbReference>
<keyword evidence="4" id="KW-0378">Hydrolase</keyword>
<feature type="domain" description="SLH" evidence="3">
    <location>
        <begin position="115"/>
        <end position="190"/>
    </location>
</feature>
<reference evidence="4 5" key="1">
    <citation type="submission" date="2018-11" db="EMBL/GenBank/DDBJ databases">
        <title>Whole genome sequencing of an environmental sample.</title>
        <authorList>
            <person name="Sarangi A.N."/>
            <person name="Singh D."/>
            <person name="Tripathy S."/>
        </authorList>
    </citation>
    <scope>NUCLEOTIDE SEQUENCE [LARGE SCALE GENOMIC DNA]</scope>
    <source>
        <strain evidence="4 5">Lakshadweep</strain>
    </source>
</reference>
<dbReference type="Proteomes" id="UP000292459">
    <property type="component" value="Unassembled WGS sequence"/>
</dbReference>
<dbReference type="SUPFAM" id="SSF51445">
    <property type="entry name" value="(Trans)glycosidases"/>
    <property type="match status" value="1"/>
</dbReference>
<comment type="caution">
    <text evidence="4">The sequence shown here is derived from an EMBL/GenBank/DDBJ whole genome shotgun (WGS) entry which is preliminary data.</text>
</comment>
<keyword evidence="1" id="KW-0732">Signal</keyword>
<feature type="compositionally biased region" description="Low complexity" evidence="2">
    <location>
        <begin position="97"/>
        <end position="110"/>
    </location>
</feature>
<dbReference type="AlphaFoldDB" id="A0A4Q7EFW2"/>
<dbReference type="Gene3D" id="3.20.20.80">
    <property type="entry name" value="Glycosidases"/>
    <property type="match status" value="1"/>
</dbReference>
<name>A0A4Q7EFW2_9CYAN</name>
<dbReference type="InterPro" id="IPR003790">
    <property type="entry name" value="GHL10"/>
</dbReference>
<keyword evidence="5" id="KW-1185">Reference proteome</keyword>
<organism evidence="4 5">
    <name type="scientific">Leptolyngbya iicbica LK</name>
    <dbReference type="NCBI Taxonomy" id="2294035"/>
    <lineage>
        <taxon>Bacteria</taxon>
        <taxon>Bacillati</taxon>
        <taxon>Cyanobacteriota</taxon>
        <taxon>Cyanophyceae</taxon>
        <taxon>Leptolyngbyales</taxon>
        <taxon>Leptolyngbyaceae</taxon>
        <taxon>Leptolyngbya group</taxon>
        <taxon>Leptolyngbya</taxon>
        <taxon>Leptolyngbya iicbica</taxon>
    </lineage>
</organism>
<evidence type="ECO:0000256" key="2">
    <source>
        <dbReference type="SAM" id="MobiDB-lite"/>
    </source>
</evidence>
<dbReference type="InterPro" id="IPR052177">
    <property type="entry name" value="Divisome_Glycosyl_Hydrolase"/>
</dbReference>
<sequence length="688" mass="75755">MKLSPQSQRFFTGLLLGLILVTTIGAFIPLLAQPNSSGRSEALDGAALSSTNVARHKNPLALTLNPSPKVGRGTSSYSLPFSQFWEKGLGDEGGSGSRPMPSSPHMASSPQILAQTNPLPGDIDGYWAAGCINELARRGAIVLNDLQPAPPDGPSLDLARFYPNAPATWEVVTTMLNRSFPTEAAYGGASTLETALGLASPVNMLYTFPAEYADPGRAITRGEAVTAIAAKAQLPYVARANELLRESLEDGDRVPPYAVEGTAAVLAANALVSSENPRRANSFAPITRGEVAALVCAASPDLQLRVTIAPARHAVPATLAAQAEPTEELRGVWLTNIDSEVLFSRDELAAGIQRLKAMNINTLYPVVWNMGYTQYPSAVAERYLGRSRRLWPGENPPFEAAQGDRDMLQELIELAHAADMAVIPWFEFGFMAPGDYPLHETRPEWFTQRRDGTKDIPMGNEVFTWMNPFHPQTRGLLLGMIDEILANYDVEGVQVDDHLGLPVDMGYDPYTVGLYRQEHGGSAPPDDENDAEWMRWRADKISQFMAEVRQVIDLRQPGGILSVSPNPYPFSYMKYLQDWPTWEANGMLDEIIVQIYRNDLERFVWELNKPATAEARKSTATSIGLLSGLKNRPTDMDLLTEQLEAVRDRGYAGVSYFFYQSLWSWSNEPLAEREQQFQTSFSQTAARP</sequence>
<evidence type="ECO:0000313" key="5">
    <source>
        <dbReference type="Proteomes" id="UP000292459"/>
    </source>
</evidence>
<dbReference type="PANTHER" id="PTHR43405">
    <property type="entry name" value="GLYCOSYL HYDROLASE DIGH"/>
    <property type="match status" value="1"/>
</dbReference>
<dbReference type="PROSITE" id="PS51272">
    <property type="entry name" value="SLH"/>
    <property type="match status" value="1"/>
</dbReference>
<evidence type="ECO:0000256" key="1">
    <source>
        <dbReference type="ARBA" id="ARBA00022729"/>
    </source>
</evidence>
<dbReference type="InterPro" id="IPR017853">
    <property type="entry name" value="GH"/>
</dbReference>
<evidence type="ECO:0000313" key="4">
    <source>
        <dbReference type="EMBL" id="RZM81828.1"/>
    </source>
</evidence>
<accession>A0A4Q7EFW2</accession>
<proteinExistence type="predicted"/>
<dbReference type="OrthoDB" id="580981at2"/>
<gene>
    <name evidence="4" type="ORF">DYY88_00685</name>
</gene>
<dbReference type="GO" id="GO:0016787">
    <property type="term" value="F:hydrolase activity"/>
    <property type="evidence" value="ECO:0007669"/>
    <property type="project" value="UniProtKB-KW"/>
</dbReference>
<dbReference type="EMBL" id="QVFV01000001">
    <property type="protein sequence ID" value="RZM81828.1"/>
    <property type="molecule type" value="Genomic_DNA"/>
</dbReference>
<dbReference type="Pfam" id="PF02638">
    <property type="entry name" value="GHL10"/>
    <property type="match status" value="1"/>
</dbReference>
<feature type="region of interest" description="Disordered" evidence="2">
    <location>
        <begin position="90"/>
        <end position="111"/>
    </location>
</feature>
<protein>
    <submittedName>
        <fullName evidence="4">Glycoside hydrolase family 10 protein</fullName>
    </submittedName>
</protein>
<evidence type="ECO:0000259" key="3">
    <source>
        <dbReference type="PROSITE" id="PS51272"/>
    </source>
</evidence>